<proteinExistence type="predicted"/>
<sequence length="60" mass="7131">MKHKVSFIYLLAALASILIYHFDNPVTQIVRNLSSLAILLFLFYHLAIFLYLRYLTRKRS</sequence>
<comment type="caution">
    <text evidence="2">The sequence shown here is derived from an EMBL/GenBank/DDBJ whole genome shotgun (WGS) entry which is preliminary data.</text>
</comment>
<gene>
    <name evidence="2" type="ORF">JOC28_001832</name>
</gene>
<feature type="transmembrane region" description="Helical" evidence="1">
    <location>
        <begin position="7"/>
        <end position="23"/>
    </location>
</feature>
<dbReference type="EMBL" id="JAFBEH010000049">
    <property type="protein sequence ID" value="MBM7643521.1"/>
    <property type="molecule type" value="Genomic_DNA"/>
</dbReference>
<evidence type="ECO:0000256" key="1">
    <source>
        <dbReference type="SAM" id="Phobius"/>
    </source>
</evidence>
<dbReference type="RefSeq" id="WP_205010372.1">
    <property type="nucleotide sequence ID" value="NZ_JAFBEH010000049.1"/>
</dbReference>
<keyword evidence="1" id="KW-0812">Transmembrane</keyword>
<feature type="transmembrane region" description="Helical" evidence="1">
    <location>
        <begin position="29"/>
        <end position="52"/>
    </location>
</feature>
<name>A0ABS2PUG5_9STRE</name>
<keyword evidence="3" id="KW-1185">Reference proteome</keyword>
<reference evidence="2 3" key="1">
    <citation type="submission" date="2021-01" db="EMBL/GenBank/DDBJ databases">
        <title>Genomic Encyclopedia of Type Strains, Phase IV (KMG-IV): sequencing the most valuable type-strain genomes for metagenomic binning, comparative biology and taxonomic classification.</title>
        <authorList>
            <person name="Goeker M."/>
        </authorList>
    </citation>
    <scope>NUCLEOTIDE SEQUENCE [LARGE SCALE GENOMIC DNA]</scope>
    <source>
        <strain evidence="2 3">DSM 27382</strain>
    </source>
</reference>
<protein>
    <submittedName>
        <fullName evidence="2">Uncharacterized protein</fullName>
    </submittedName>
</protein>
<evidence type="ECO:0000313" key="3">
    <source>
        <dbReference type="Proteomes" id="UP000697472"/>
    </source>
</evidence>
<evidence type="ECO:0000313" key="2">
    <source>
        <dbReference type="EMBL" id="MBM7643521.1"/>
    </source>
</evidence>
<accession>A0ABS2PUG5</accession>
<dbReference type="Proteomes" id="UP000697472">
    <property type="component" value="Unassembled WGS sequence"/>
</dbReference>
<keyword evidence="1" id="KW-0472">Membrane</keyword>
<keyword evidence="1" id="KW-1133">Transmembrane helix</keyword>
<organism evidence="2 3">
    <name type="scientific">Streptococcus loxodontisalivarius</name>
    <dbReference type="NCBI Taxonomy" id="1349415"/>
    <lineage>
        <taxon>Bacteria</taxon>
        <taxon>Bacillati</taxon>
        <taxon>Bacillota</taxon>
        <taxon>Bacilli</taxon>
        <taxon>Lactobacillales</taxon>
        <taxon>Streptococcaceae</taxon>
        <taxon>Streptococcus</taxon>
    </lineage>
</organism>